<protein>
    <recommendedName>
        <fullName evidence="1">RNase H type-1 domain-containing protein</fullName>
    </recommendedName>
</protein>
<dbReference type="InterPro" id="IPR044730">
    <property type="entry name" value="RNase_H-like_dom_plant"/>
</dbReference>
<dbReference type="InterPro" id="IPR036397">
    <property type="entry name" value="RNaseH_sf"/>
</dbReference>
<dbReference type="EMBL" id="PKMF04000998">
    <property type="protein sequence ID" value="KAK7815580.1"/>
    <property type="molecule type" value="Genomic_DNA"/>
</dbReference>
<dbReference type="GO" id="GO:0004523">
    <property type="term" value="F:RNA-DNA hybrid ribonuclease activity"/>
    <property type="evidence" value="ECO:0007669"/>
    <property type="project" value="InterPro"/>
</dbReference>
<dbReference type="InterPro" id="IPR052929">
    <property type="entry name" value="RNase_H-like_EbsB-rel"/>
</dbReference>
<gene>
    <name evidence="2" type="ORF">CFP56_001439</name>
</gene>
<dbReference type="Proteomes" id="UP000237347">
    <property type="component" value="Unassembled WGS sequence"/>
</dbReference>
<comment type="caution">
    <text evidence="2">The sequence shown here is derived from an EMBL/GenBank/DDBJ whole genome shotgun (WGS) entry which is preliminary data.</text>
</comment>
<name>A0AAW0IM15_QUESU</name>
<evidence type="ECO:0000313" key="2">
    <source>
        <dbReference type="EMBL" id="KAK7815580.1"/>
    </source>
</evidence>
<dbReference type="CDD" id="cd06222">
    <property type="entry name" value="RNase_H_like"/>
    <property type="match status" value="1"/>
</dbReference>
<organism evidence="2 3">
    <name type="scientific">Quercus suber</name>
    <name type="common">Cork oak</name>
    <dbReference type="NCBI Taxonomy" id="58331"/>
    <lineage>
        <taxon>Eukaryota</taxon>
        <taxon>Viridiplantae</taxon>
        <taxon>Streptophyta</taxon>
        <taxon>Embryophyta</taxon>
        <taxon>Tracheophyta</taxon>
        <taxon>Spermatophyta</taxon>
        <taxon>Magnoliopsida</taxon>
        <taxon>eudicotyledons</taxon>
        <taxon>Gunneridae</taxon>
        <taxon>Pentapetalae</taxon>
        <taxon>rosids</taxon>
        <taxon>fabids</taxon>
        <taxon>Fagales</taxon>
        <taxon>Fagaceae</taxon>
        <taxon>Quercus</taxon>
    </lineage>
</organism>
<dbReference type="AlphaFoldDB" id="A0AAW0IM15"/>
<dbReference type="InterPro" id="IPR012337">
    <property type="entry name" value="RNaseH-like_sf"/>
</dbReference>
<dbReference type="InterPro" id="IPR002156">
    <property type="entry name" value="RNaseH_domain"/>
</dbReference>
<proteinExistence type="predicted"/>
<dbReference type="Pfam" id="PF13456">
    <property type="entry name" value="RVT_3"/>
    <property type="match status" value="1"/>
</dbReference>
<dbReference type="GO" id="GO:0003676">
    <property type="term" value="F:nucleic acid binding"/>
    <property type="evidence" value="ECO:0007669"/>
    <property type="project" value="InterPro"/>
</dbReference>
<sequence length="121" mass="13435">MRYLIRRMMLFKNSRIYILPIRIPRTARAVKWKPPNAPCVKVNFDGALFSQAELAGIGVIIRNDQGLAMAALSQQIPSLASMEMVEVIAARRALMFAKELGFDKVEVEGDSETVVNAILGD</sequence>
<dbReference type="PANTHER" id="PTHR47074">
    <property type="entry name" value="BNAC02G40300D PROTEIN"/>
    <property type="match status" value="1"/>
</dbReference>
<evidence type="ECO:0000313" key="3">
    <source>
        <dbReference type="Proteomes" id="UP000237347"/>
    </source>
</evidence>
<keyword evidence="3" id="KW-1185">Reference proteome</keyword>
<dbReference type="Gene3D" id="3.30.420.10">
    <property type="entry name" value="Ribonuclease H-like superfamily/Ribonuclease H"/>
    <property type="match status" value="1"/>
</dbReference>
<dbReference type="PANTHER" id="PTHR47074:SF48">
    <property type="entry name" value="POLYNUCLEOTIDYL TRANSFERASE, RIBONUCLEASE H-LIKE SUPERFAMILY PROTEIN"/>
    <property type="match status" value="1"/>
</dbReference>
<evidence type="ECO:0000259" key="1">
    <source>
        <dbReference type="Pfam" id="PF13456"/>
    </source>
</evidence>
<accession>A0AAW0IM15</accession>
<reference evidence="2 3" key="1">
    <citation type="journal article" date="2018" name="Sci. Data">
        <title>The draft genome sequence of cork oak.</title>
        <authorList>
            <person name="Ramos A.M."/>
            <person name="Usie A."/>
            <person name="Barbosa P."/>
            <person name="Barros P.M."/>
            <person name="Capote T."/>
            <person name="Chaves I."/>
            <person name="Simoes F."/>
            <person name="Abreu I."/>
            <person name="Carrasquinho I."/>
            <person name="Faro C."/>
            <person name="Guimaraes J.B."/>
            <person name="Mendonca D."/>
            <person name="Nobrega F."/>
            <person name="Rodrigues L."/>
            <person name="Saibo N.J.M."/>
            <person name="Varela M.C."/>
            <person name="Egas C."/>
            <person name="Matos J."/>
            <person name="Miguel C.M."/>
            <person name="Oliveira M.M."/>
            <person name="Ricardo C.P."/>
            <person name="Goncalves S."/>
        </authorList>
    </citation>
    <scope>NUCLEOTIDE SEQUENCE [LARGE SCALE GENOMIC DNA]</scope>
    <source>
        <strain evidence="3">cv. HL8</strain>
    </source>
</reference>
<dbReference type="SUPFAM" id="SSF53098">
    <property type="entry name" value="Ribonuclease H-like"/>
    <property type="match status" value="1"/>
</dbReference>
<feature type="domain" description="RNase H type-1" evidence="1">
    <location>
        <begin position="43"/>
        <end position="119"/>
    </location>
</feature>